<evidence type="ECO:0000313" key="3">
    <source>
        <dbReference type="Proteomes" id="UP001174210"/>
    </source>
</evidence>
<dbReference type="InterPro" id="IPR003497">
    <property type="entry name" value="BRO_N_domain"/>
</dbReference>
<dbReference type="RefSeq" id="WP_301219832.1">
    <property type="nucleotide sequence ID" value="NZ_JAROCB010000004.1"/>
</dbReference>
<gene>
    <name evidence="2" type="ORF">P5G59_15145</name>
</gene>
<evidence type="ECO:0000313" key="2">
    <source>
        <dbReference type="EMBL" id="MDN4598488.1"/>
    </source>
</evidence>
<protein>
    <submittedName>
        <fullName evidence="2">BRO family protein</fullName>
    </submittedName>
</protein>
<dbReference type="PANTHER" id="PTHR36180:SF2">
    <property type="entry name" value="BRO FAMILY PROTEIN"/>
    <property type="match status" value="1"/>
</dbReference>
<dbReference type="PROSITE" id="PS51750">
    <property type="entry name" value="BRO_N"/>
    <property type="match status" value="1"/>
</dbReference>
<reference evidence="2" key="1">
    <citation type="submission" date="2023-03" db="EMBL/GenBank/DDBJ databases">
        <title>MT1 and MT2 Draft Genomes of Novel Species.</title>
        <authorList>
            <person name="Venkateswaran K."/>
        </authorList>
    </citation>
    <scope>NUCLEOTIDE SEQUENCE</scope>
    <source>
        <strain evidence="2">F6_8S_P_1A</strain>
    </source>
</reference>
<sequence>MSSTDISIFRREGVDLRVIVIDDEPWFVASDVARALGYREARDLTRNLDNDEKAPHNLRTPGGEQTVSIISEAGLFSGILRSRVPQARAFKRWVTHDVLPSIHRTGAYAVETQRALPHDFASALRELLAEVEAHDETRAQLAEAQPRADAWNAIASAEGDYAVGDAAKILNRSGIPTGPQRLFAQLEEIRWIYRGGDGKWRPFAERVEKGFLAEKPQFHHHPATGELVLDAPQVRVTIKGIEKLRQRLHVGALQAVTAS</sequence>
<dbReference type="InterPro" id="IPR005039">
    <property type="entry name" value="Ant_C"/>
</dbReference>
<comment type="caution">
    <text evidence="2">The sequence shown here is derived from an EMBL/GenBank/DDBJ whole genome shotgun (WGS) entry which is preliminary data.</text>
</comment>
<feature type="domain" description="Bro-N" evidence="1">
    <location>
        <begin position="1"/>
        <end position="106"/>
    </location>
</feature>
<dbReference type="PANTHER" id="PTHR36180">
    <property type="entry name" value="DNA-BINDING PROTEIN-RELATED-RELATED"/>
    <property type="match status" value="1"/>
</dbReference>
<keyword evidence="3" id="KW-1185">Reference proteome</keyword>
<organism evidence="2 3">
    <name type="scientific">Leifsonia virtsii</name>
    <dbReference type="NCBI Taxonomy" id="3035915"/>
    <lineage>
        <taxon>Bacteria</taxon>
        <taxon>Bacillati</taxon>
        <taxon>Actinomycetota</taxon>
        <taxon>Actinomycetes</taxon>
        <taxon>Micrococcales</taxon>
        <taxon>Microbacteriaceae</taxon>
        <taxon>Leifsonia</taxon>
    </lineage>
</organism>
<proteinExistence type="predicted"/>
<dbReference type="EMBL" id="JAROCB010000004">
    <property type="protein sequence ID" value="MDN4598488.1"/>
    <property type="molecule type" value="Genomic_DNA"/>
</dbReference>
<dbReference type="Proteomes" id="UP001174210">
    <property type="component" value="Unassembled WGS sequence"/>
</dbReference>
<evidence type="ECO:0000259" key="1">
    <source>
        <dbReference type="PROSITE" id="PS51750"/>
    </source>
</evidence>
<dbReference type="SMART" id="SM01040">
    <property type="entry name" value="Bro-N"/>
    <property type="match status" value="1"/>
</dbReference>
<accession>A0ABT8J078</accession>
<name>A0ABT8J078_9MICO</name>
<dbReference type="Pfam" id="PF03374">
    <property type="entry name" value="ANT"/>
    <property type="match status" value="1"/>
</dbReference>
<dbReference type="Pfam" id="PF02498">
    <property type="entry name" value="Bro-N"/>
    <property type="match status" value="1"/>
</dbReference>